<feature type="region of interest" description="Disordered" evidence="1">
    <location>
        <begin position="63"/>
        <end position="85"/>
    </location>
</feature>
<keyword evidence="2" id="KW-0732">Signal</keyword>
<accession>A0A2M4C905</accession>
<organism evidence="3">
    <name type="scientific">Anopheles marajoara</name>
    <dbReference type="NCBI Taxonomy" id="58244"/>
    <lineage>
        <taxon>Eukaryota</taxon>
        <taxon>Metazoa</taxon>
        <taxon>Ecdysozoa</taxon>
        <taxon>Arthropoda</taxon>
        <taxon>Hexapoda</taxon>
        <taxon>Insecta</taxon>
        <taxon>Pterygota</taxon>
        <taxon>Neoptera</taxon>
        <taxon>Endopterygota</taxon>
        <taxon>Diptera</taxon>
        <taxon>Nematocera</taxon>
        <taxon>Culicoidea</taxon>
        <taxon>Culicidae</taxon>
        <taxon>Anophelinae</taxon>
        <taxon>Anopheles</taxon>
    </lineage>
</organism>
<feature type="signal peptide" evidence="2">
    <location>
        <begin position="1"/>
        <end position="22"/>
    </location>
</feature>
<name>A0A2M4C905_9DIPT</name>
<reference evidence="3" key="1">
    <citation type="submission" date="2018-01" db="EMBL/GenBank/DDBJ databases">
        <title>An insight into the sialome of Amazonian anophelines.</title>
        <authorList>
            <person name="Ribeiro J.M."/>
            <person name="Scarpassa V."/>
            <person name="Calvo E."/>
        </authorList>
    </citation>
    <scope>NUCLEOTIDE SEQUENCE</scope>
    <source>
        <tissue evidence="3">Salivary glands</tissue>
    </source>
</reference>
<proteinExistence type="predicted"/>
<feature type="chain" id="PRO_5014960576" evidence="2">
    <location>
        <begin position="23"/>
        <end position="97"/>
    </location>
</feature>
<dbReference type="AlphaFoldDB" id="A0A2M4C905"/>
<sequence>MNSNSVLRFFLSLFLATCQLYGINNQRITCDAIVITNGNAPLLAPILSCTPYCTGCHIPPGQPGSGDRHQPALAPAPGPRQGLGPIARHQLCMECID</sequence>
<protein>
    <submittedName>
        <fullName evidence="3">Putative secreted protein</fullName>
    </submittedName>
</protein>
<evidence type="ECO:0000313" key="3">
    <source>
        <dbReference type="EMBL" id="MBW61800.1"/>
    </source>
</evidence>
<dbReference type="EMBL" id="GGFJ01012659">
    <property type="protein sequence ID" value="MBW61800.1"/>
    <property type="molecule type" value="Transcribed_RNA"/>
</dbReference>
<evidence type="ECO:0000256" key="1">
    <source>
        <dbReference type="SAM" id="MobiDB-lite"/>
    </source>
</evidence>
<evidence type="ECO:0000256" key="2">
    <source>
        <dbReference type="SAM" id="SignalP"/>
    </source>
</evidence>